<dbReference type="EMBL" id="CACRXK020008660">
    <property type="protein sequence ID" value="CAB4015290.1"/>
    <property type="molecule type" value="Genomic_DNA"/>
</dbReference>
<feature type="region of interest" description="Disordered" evidence="1">
    <location>
        <begin position="1"/>
        <end position="24"/>
    </location>
</feature>
<evidence type="ECO:0000313" key="3">
    <source>
        <dbReference type="Proteomes" id="UP001152795"/>
    </source>
</evidence>
<dbReference type="Pfam" id="PF05380">
    <property type="entry name" value="Peptidase_A17"/>
    <property type="match status" value="1"/>
</dbReference>
<feature type="compositionally biased region" description="Basic and acidic residues" evidence="1">
    <location>
        <begin position="1"/>
        <end position="18"/>
    </location>
</feature>
<comment type="caution">
    <text evidence="2">The sequence shown here is derived from an EMBL/GenBank/DDBJ whole genome shotgun (WGS) entry which is preliminary data.</text>
</comment>
<dbReference type="Proteomes" id="UP001152795">
    <property type="component" value="Unassembled WGS sequence"/>
</dbReference>
<proteinExistence type="predicted"/>
<organism evidence="2 3">
    <name type="scientific">Paramuricea clavata</name>
    <name type="common">Red gorgonian</name>
    <name type="synonym">Violescent sea-whip</name>
    <dbReference type="NCBI Taxonomy" id="317549"/>
    <lineage>
        <taxon>Eukaryota</taxon>
        <taxon>Metazoa</taxon>
        <taxon>Cnidaria</taxon>
        <taxon>Anthozoa</taxon>
        <taxon>Octocorallia</taxon>
        <taxon>Malacalcyonacea</taxon>
        <taxon>Plexauridae</taxon>
        <taxon>Paramuricea</taxon>
    </lineage>
</organism>
<keyword evidence="3" id="KW-1185">Reference proteome</keyword>
<reference evidence="2" key="1">
    <citation type="submission" date="2020-04" db="EMBL/GenBank/DDBJ databases">
        <authorList>
            <person name="Alioto T."/>
            <person name="Alioto T."/>
            <person name="Gomez Garrido J."/>
        </authorList>
    </citation>
    <scope>NUCLEOTIDE SEQUENCE</scope>
    <source>
        <strain evidence="2">A484AB</strain>
    </source>
</reference>
<gene>
    <name evidence="2" type="ORF">PACLA_8A081339</name>
</gene>
<evidence type="ECO:0000313" key="2">
    <source>
        <dbReference type="EMBL" id="CAB4015290.1"/>
    </source>
</evidence>
<protein>
    <submittedName>
        <fullName evidence="2">Uncharacterized protein</fullName>
    </submittedName>
</protein>
<evidence type="ECO:0000256" key="1">
    <source>
        <dbReference type="SAM" id="MobiDB-lite"/>
    </source>
</evidence>
<dbReference type="PANTHER" id="PTHR47331">
    <property type="entry name" value="PHD-TYPE DOMAIN-CONTAINING PROTEIN"/>
    <property type="match status" value="1"/>
</dbReference>
<name>A0A6S7IG63_PARCT</name>
<sequence length="132" mass="15432">MRKTECEKSEVKPERDLNEVEVEPDQTFAKQQLTRFNQSQSSLLGLTWNKQEDEISIVIPKMETSVTKRELLRNLVRIYDPLGLVPPVTLKGKHIYHEACKQKVPWDVKISEPIFGEYQQWVKELPEQVTVP</sequence>
<dbReference type="InterPro" id="IPR008042">
    <property type="entry name" value="Retrotrans_Pao"/>
</dbReference>
<accession>A0A6S7IG63</accession>
<dbReference type="AlphaFoldDB" id="A0A6S7IG63"/>
<dbReference type="OrthoDB" id="8065733at2759"/>